<dbReference type="FunFam" id="3.10.590.10:FF:000003">
    <property type="entry name" value="Thymocyte nuclear protein 1"/>
    <property type="match status" value="1"/>
</dbReference>
<dbReference type="GO" id="GO:0006355">
    <property type="term" value="P:regulation of DNA-templated transcription"/>
    <property type="evidence" value="ECO:0007669"/>
    <property type="project" value="InterPro"/>
</dbReference>
<reference evidence="9 10" key="1">
    <citation type="submission" date="2016-12" db="EMBL/GenBank/DDBJ databases">
        <title>The genomes of Aspergillus section Nigri reveals drivers in fungal speciation.</title>
        <authorList>
            <consortium name="DOE Joint Genome Institute"/>
            <person name="Vesth T.C."/>
            <person name="Nybo J."/>
            <person name="Theobald S."/>
            <person name="Brandl J."/>
            <person name="Frisvad J.C."/>
            <person name="Nielsen K.F."/>
            <person name="Lyhne E.K."/>
            <person name="Kogle M.E."/>
            <person name="Kuo A."/>
            <person name="Riley R."/>
            <person name="Clum A."/>
            <person name="Nolan M."/>
            <person name="Lipzen A."/>
            <person name="Salamov A."/>
            <person name="Henrissat B."/>
            <person name="Wiebenga A."/>
            <person name="De Vries R.P."/>
            <person name="Grigoriev I.V."/>
            <person name="Mortensen U.H."/>
            <person name="Andersen M.R."/>
            <person name="Baker S.E."/>
        </authorList>
    </citation>
    <scope>NUCLEOTIDE SEQUENCE [LARGE SCALE GENOMIC DNA]</scope>
    <source>
        <strain evidence="9 10">IBT 23096</strain>
    </source>
</reference>
<dbReference type="GO" id="GO:0005634">
    <property type="term" value="C:nucleus"/>
    <property type="evidence" value="ECO:0007669"/>
    <property type="project" value="UniProtKB-SubCell"/>
</dbReference>
<dbReference type="Proteomes" id="UP000234275">
    <property type="component" value="Unassembled WGS sequence"/>
</dbReference>
<dbReference type="GeneID" id="36552964"/>
<sequence length="310" mass="34612">MPPNNTKKRKSDGASLADEASSPKRAAVPSTGEKRKRGRPRKYPEGTIPKPSSGRGRGRPRKDPNATDTPSKPKTPQEGKRPVGRPRKSLGDTPLNGTPSRSEQRKSASADAKAAEDETDSSGRSYWLMKAEPESRIEKGADVKFSIDDLRERSKPEPWDGVRNPAARNHIRQMKKGDLAFFYHSNCRVPGVAGIMEIVQEHSPDESALDPQHPYYDEKSTREDPKWDVVHVEFRRKFKNFVPLTDLKSHANSGGQLANLQMLKQPRLSVSRVDKKEWDFVMGLAKEEPESEQSAESSKEDASAEDESSE</sequence>
<keyword evidence="10" id="KW-1185">Reference proteome</keyword>
<comment type="caution">
    <text evidence="9">The sequence shown here is derived from an EMBL/GenBank/DDBJ whole genome shotgun (WGS) entry which is preliminary data.</text>
</comment>
<feature type="region of interest" description="Disordered" evidence="7">
    <location>
        <begin position="283"/>
        <end position="310"/>
    </location>
</feature>
<dbReference type="OrthoDB" id="41445at2759"/>
<proteinExistence type="predicted"/>
<dbReference type="Pfam" id="PF02178">
    <property type="entry name" value="AT_hook"/>
    <property type="match status" value="3"/>
</dbReference>
<dbReference type="Pfam" id="PF01878">
    <property type="entry name" value="EVE"/>
    <property type="match status" value="1"/>
</dbReference>
<feature type="compositionally biased region" description="Basic residues" evidence="7">
    <location>
        <begin position="1"/>
        <end position="10"/>
    </location>
</feature>
<dbReference type="PANTHER" id="PTHR14087">
    <property type="entry name" value="THYMOCYTE NUCLEAR PROTEIN 1"/>
    <property type="match status" value="1"/>
</dbReference>
<accession>A0A2I2GP20</accession>
<evidence type="ECO:0000256" key="5">
    <source>
        <dbReference type="ARBA" id="ARBA00023125"/>
    </source>
</evidence>
<evidence type="ECO:0000313" key="10">
    <source>
        <dbReference type="Proteomes" id="UP000234275"/>
    </source>
</evidence>
<keyword evidence="6" id="KW-0539">Nucleus</keyword>
<comment type="subcellular location">
    <subcellularLocation>
        <location evidence="1">Nucleus</location>
    </subcellularLocation>
</comment>
<evidence type="ECO:0000256" key="7">
    <source>
        <dbReference type="SAM" id="MobiDB-lite"/>
    </source>
</evidence>
<dbReference type="InterPro" id="IPR047197">
    <property type="entry name" value="THYN1-like_EVE"/>
</dbReference>
<keyword evidence="4" id="KW-0677">Repeat</keyword>
<dbReference type="STRING" id="1392250.A0A2I2GP20"/>
<dbReference type="PRINTS" id="PR00929">
    <property type="entry name" value="ATHOOK"/>
</dbReference>
<protein>
    <recommendedName>
        <fullName evidence="2">Thymocyte nuclear protein 1</fullName>
    </recommendedName>
</protein>
<gene>
    <name evidence="9" type="ORF">P170DRAFT_373922</name>
</gene>
<evidence type="ECO:0000256" key="6">
    <source>
        <dbReference type="ARBA" id="ARBA00023242"/>
    </source>
</evidence>
<dbReference type="SUPFAM" id="SSF88697">
    <property type="entry name" value="PUA domain-like"/>
    <property type="match status" value="1"/>
</dbReference>
<dbReference type="AlphaFoldDB" id="A0A2I2GP20"/>
<evidence type="ECO:0000256" key="2">
    <source>
        <dbReference type="ARBA" id="ARBA00014654"/>
    </source>
</evidence>
<feature type="compositionally biased region" description="Basic and acidic residues" evidence="7">
    <location>
        <begin position="102"/>
        <end position="116"/>
    </location>
</feature>
<evidence type="ECO:0000256" key="4">
    <source>
        <dbReference type="ARBA" id="ARBA00022737"/>
    </source>
</evidence>
<keyword evidence="3" id="KW-0597">Phosphoprotein</keyword>
<dbReference type="Gene3D" id="3.10.590.10">
    <property type="entry name" value="ph1033 like domains"/>
    <property type="match status" value="1"/>
</dbReference>
<dbReference type="GO" id="GO:0000785">
    <property type="term" value="C:chromatin"/>
    <property type="evidence" value="ECO:0007669"/>
    <property type="project" value="InterPro"/>
</dbReference>
<dbReference type="InterPro" id="IPR015947">
    <property type="entry name" value="PUA-like_sf"/>
</dbReference>
<dbReference type="InterPro" id="IPR017956">
    <property type="entry name" value="AT_hook_DNA-bd_motif"/>
</dbReference>
<dbReference type="CDD" id="cd21133">
    <property type="entry name" value="EVE"/>
    <property type="match status" value="1"/>
</dbReference>
<keyword evidence="5" id="KW-0238">DNA-binding</keyword>
<dbReference type="InterPro" id="IPR052181">
    <property type="entry name" value="5hmC_binding"/>
</dbReference>
<dbReference type="VEuPathDB" id="FungiDB:P170DRAFT_373922"/>
<dbReference type="PANTHER" id="PTHR14087:SF7">
    <property type="entry name" value="THYMOCYTE NUCLEAR PROTEIN 1"/>
    <property type="match status" value="1"/>
</dbReference>
<dbReference type="PRINTS" id="PR00930">
    <property type="entry name" value="HIGHMOBLTYIY"/>
</dbReference>
<evidence type="ECO:0000256" key="1">
    <source>
        <dbReference type="ARBA" id="ARBA00004123"/>
    </source>
</evidence>
<evidence type="ECO:0000313" key="9">
    <source>
        <dbReference type="EMBL" id="PLB54620.1"/>
    </source>
</evidence>
<feature type="domain" description="EVE" evidence="8">
    <location>
        <begin position="126"/>
        <end position="282"/>
    </location>
</feature>
<dbReference type="InterPro" id="IPR002740">
    <property type="entry name" value="EVE_domain"/>
</dbReference>
<feature type="region of interest" description="Disordered" evidence="7">
    <location>
        <begin position="1"/>
        <end position="134"/>
    </location>
</feature>
<dbReference type="EMBL" id="MSFO01000001">
    <property type="protein sequence ID" value="PLB54620.1"/>
    <property type="molecule type" value="Genomic_DNA"/>
</dbReference>
<dbReference type="InterPro" id="IPR000116">
    <property type="entry name" value="HMGA"/>
</dbReference>
<evidence type="ECO:0000256" key="3">
    <source>
        <dbReference type="ARBA" id="ARBA00022553"/>
    </source>
</evidence>
<dbReference type="SMART" id="SM00384">
    <property type="entry name" value="AT_hook"/>
    <property type="match status" value="3"/>
</dbReference>
<organism evidence="9 10">
    <name type="scientific">Aspergillus steynii IBT 23096</name>
    <dbReference type="NCBI Taxonomy" id="1392250"/>
    <lineage>
        <taxon>Eukaryota</taxon>
        <taxon>Fungi</taxon>
        <taxon>Dikarya</taxon>
        <taxon>Ascomycota</taxon>
        <taxon>Pezizomycotina</taxon>
        <taxon>Eurotiomycetes</taxon>
        <taxon>Eurotiomycetidae</taxon>
        <taxon>Eurotiales</taxon>
        <taxon>Aspergillaceae</taxon>
        <taxon>Aspergillus</taxon>
        <taxon>Aspergillus subgen. Circumdati</taxon>
    </lineage>
</organism>
<dbReference type="RefSeq" id="XP_024709922.1">
    <property type="nucleotide sequence ID" value="XM_024845264.1"/>
</dbReference>
<dbReference type="GO" id="GO:0003677">
    <property type="term" value="F:DNA binding"/>
    <property type="evidence" value="ECO:0007669"/>
    <property type="project" value="UniProtKB-KW"/>
</dbReference>
<name>A0A2I2GP20_9EURO</name>
<evidence type="ECO:0000259" key="8">
    <source>
        <dbReference type="Pfam" id="PF01878"/>
    </source>
</evidence>